<evidence type="ECO:0000256" key="2">
    <source>
        <dbReference type="ARBA" id="ARBA00022801"/>
    </source>
</evidence>
<comment type="caution">
    <text evidence="10">The sequence shown here is derived from an EMBL/GenBank/DDBJ whole genome shotgun (WGS) entry which is preliminary data.</text>
</comment>
<dbReference type="GO" id="GO:0008061">
    <property type="term" value="F:chitin binding"/>
    <property type="evidence" value="ECO:0007669"/>
    <property type="project" value="InterPro"/>
</dbReference>
<evidence type="ECO:0000256" key="6">
    <source>
        <dbReference type="RuleBase" id="RU004453"/>
    </source>
</evidence>
<dbReference type="PANTHER" id="PTHR45708">
    <property type="entry name" value="ENDOCHITINASE"/>
    <property type="match status" value="1"/>
</dbReference>
<dbReference type="EC" id="3.2.1.14" evidence="1"/>
<dbReference type="CDD" id="cd02871">
    <property type="entry name" value="GH18_chitinase_D-like"/>
    <property type="match status" value="1"/>
</dbReference>
<evidence type="ECO:0000313" key="11">
    <source>
        <dbReference type="Proteomes" id="UP000308760"/>
    </source>
</evidence>
<dbReference type="Proteomes" id="UP000308760">
    <property type="component" value="Unassembled WGS sequence"/>
</dbReference>
<dbReference type="GO" id="GO:0030246">
    <property type="term" value="F:carbohydrate binding"/>
    <property type="evidence" value="ECO:0007669"/>
    <property type="project" value="InterPro"/>
</dbReference>
<dbReference type="GO" id="GO:0005576">
    <property type="term" value="C:extracellular region"/>
    <property type="evidence" value="ECO:0007669"/>
    <property type="project" value="InterPro"/>
</dbReference>
<dbReference type="Gene3D" id="3.20.20.80">
    <property type="entry name" value="Glycosidases"/>
    <property type="match status" value="1"/>
</dbReference>
<dbReference type="Pfam" id="PF02839">
    <property type="entry name" value="CBM_5_12"/>
    <property type="match status" value="1"/>
</dbReference>
<feature type="signal peptide" evidence="8">
    <location>
        <begin position="1"/>
        <end position="19"/>
    </location>
</feature>
<dbReference type="GO" id="GO:0005975">
    <property type="term" value="P:carbohydrate metabolic process"/>
    <property type="evidence" value="ECO:0007669"/>
    <property type="project" value="InterPro"/>
</dbReference>
<evidence type="ECO:0000256" key="5">
    <source>
        <dbReference type="RuleBase" id="RU000489"/>
    </source>
</evidence>
<feature type="domain" description="GH18" evidence="9">
    <location>
        <begin position="122"/>
        <end position="412"/>
    </location>
</feature>
<dbReference type="InterPro" id="IPR001579">
    <property type="entry name" value="Glyco_hydro_18_chit_AS"/>
</dbReference>
<keyword evidence="2 5" id="KW-0378">Hydrolase</keyword>
<sequence>MRKAAIIAASTLVTGAAIAVPIAFATNASAEAACAGSAWDSGAVYVGGDTVSFSGTEYRAKWWTTGEEPGTTGEWGVWEDLGACDGDPAPTDEPSEDPTEDPTADPTEDPTEDPGTPAAGDEHLTGYWHNFDNGSGVMPLSEVPAEYDIVAVAFAESTATAGQVDFALDSSLTGSGYTDDQFKADIAQVQAEGRQVVISVGGEKGNVTVNDDATASAFSSSVLALMAEYSFDGVDIDLEHGINAAAMETALRAISAEAGDGLVYTMAPQTIDFQSTGTEYAKLAINTKDILTIVNMQYYNSGSMLGCDGQVYAQGDVDFLTSLACIQLEAGLDPSQVGLGLPAVSSAAGSGYVDPTMVNDALDCLATLANCGDFTPDQAYPGIGGAMTWSINWDATNGYNFAKTVSGHFAELP</sequence>
<dbReference type="PANTHER" id="PTHR45708:SF49">
    <property type="entry name" value="ENDOCHITINASE"/>
    <property type="match status" value="1"/>
</dbReference>
<dbReference type="InterPro" id="IPR001223">
    <property type="entry name" value="Glyco_hydro18_cat"/>
</dbReference>
<keyword evidence="8" id="KW-0732">Signal</keyword>
<reference evidence="10 11" key="2">
    <citation type="submission" date="2019-05" db="EMBL/GenBank/DDBJ databases">
        <title>Glycomyces buryatensis sp. nov.</title>
        <authorList>
            <person name="Nikitina E."/>
        </authorList>
    </citation>
    <scope>NUCLEOTIDE SEQUENCE [LARGE SCALE GENOMIC DNA]</scope>
    <source>
        <strain evidence="10 11">18</strain>
    </source>
</reference>
<keyword evidence="4 5" id="KW-0326">Glycosidase</keyword>
<feature type="chain" id="PRO_5038752163" description="chitinase" evidence="8">
    <location>
        <begin position="20"/>
        <end position="413"/>
    </location>
</feature>
<dbReference type="SMART" id="SM00495">
    <property type="entry name" value="ChtBD3"/>
    <property type="match status" value="1"/>
</dbReference>
<dbReference type="SUPFAM" id="SSF51445">
    <property type="entry name" value="(Trans)glycosidases"/>
    <property type="match status" value="1"/>
</dbReference>
<evidence type="ECO:0000313" key="10">
    <source>
        <dbReference type="EMBL" id="THV40685.1"/>
    </source>
</evidence>
<evidence type="ECO:0000256" key="4">
    <source>
        <dbReference type="ARBA" id="ARBA00023295"/>
    </source>
</evidence>
<dbReference type="AlphaFoldDB" id="A0A4S8QCS5"/>
<dbReference type="EMBL" id="STGY01000056">
    <property type="protein sequence ID" value="THV40685.1"/>
    <property type="molecule type" value="Genomic_DNA"/>
</dbReference>
<feature type="region of interest" description="Disordered" evidence="7">
    <location>
        <begin position="81"/>
        <end position="128"/>
    </location>
</feature>
<gene>
    <name evidence="10" type="ORF">FAB82_14700</name>
</gene>
<dbReference type="InterPro" id="IPR036573">
    <property type="entry name" value="CBM_sf_5/12"/>
</dbReference>
<reference evidence="11" key="1">
    <citation type="submission" date="2019-04" db="EMBL/GenBank/DDBJ databases">
        <title>Nocardioides xinjiangensis sp. nov.</title>
        <authorList>
            <person name="Liu S."/>
        </authorList>
    </citation>
    <scope>NUCLEOTIDE SEQUENCE [LARGE SCALE GENOMIC DNA]</scope>
    <source>
        <strain evidence="11">18</strain>
    </source>
</reference>
<dbReference type="InterPro" id="IPR003610">
    <property type="entry name" value="CBM5/12"/>
</dbReference>
<dbReference type="InterPro" id="IPR011583">
    <property type="entry name" value="Chitinase_II/V-like_cat"/>
</dbReference>
<evidence type="ECO:0000259" key="9">
    <source>
        <dbReference type="PROSITE" id="PS51910"/>
    </source>
</evidence>
<dbReference type="InterPro" id="IPR050542">
    <property type="entry name" value="Glycosyl_Hydrlase18_Chitinase"/>
</dbReference>
<organism evidence="10 11">
    <name type="scientific">Glycomyces buryatensis</name>
    <dbReference type="NCBI Taxonomy" id="2570927"/>
    <lineage>
        <taxon>Bacteria</taxon>
        <taxon>Bacillati</taxon>
        <taxon>Actinomycetota</taxon>
        <taxon>Actinomycetes</taxon>
        <taxon>Glycomycetales</taxon>
        <taxon>Glycomycetaceae</taxon>
        <taxon>Glycomyces</taxon>
    </lineage>
</organism>
<dbReference type="SMART" id="SM00636">
    <property type="entry name" value="Glyco_18"/>
    <property type="match status" value="1"/>
</dbReference>
<dbReference type="Gene3D" id="2.10.10.20">
    <property type="entry name" value="Carbohydrate-binding module superfamily 5/12"/>
    <property type="match status" value="1"/>
</dbReference>
<evidence type="ECO:0000256" key="1">
    <source>
        <dbReference type="ARBA" id="ARBA00012729"/>
    </source>
</evidence>
<dbReference type="CDD" id="cd12215">
    <property type="entry name" value="ChiC_BD"/>
    <property type="match status" value="1"/>
</dbReference>
<evidence type="ECO:0000256" key="3">
    <source>
        <dbReference type="ARBA" id="ARBA00023277"/>
    </source>
</evidence>
<protein>
    <recommendedName>
        <fullName evidence="1">chitinase</fullName>
        <ecNumber evidence="1">3.2.1.14</ecNumber>
    </recommendedName>
</protein>
<evidence type="ECO:0000256" key="8">
    <source>
        <dbReference type="SAM" id="SignalP"/>
    </source>
</evidence>
<dbReference type="PROSITE" id="PS01095">
    <property type="entry name" value="GH18_1"/>
    <property type="match status" value="1"/>
</dbReference>
<accession>A0A4S8QCS5</accession>
<keyword evidence="11" id="KW-1185">Reference proteome</keyword>
<dbReference type="Pfam" id="PF00704">
    <property type="entry name" value="Glyco_hydro_18"/>
    <property type="match status" value="1"/>
</dbReference>
<keyword evidence="3" id="KW-0119">Carbohydrate metabolism</keyword>
<name>A0A4S8QCS5_9ACTN</name>
<comment type="similarity">
    <text evidence="6">Belongs to the glycosyl hydrolase 18 family.</text>
</comment>
<proteinExistence type="inferred from homology"/>
<dbReference type="OrthoDB" id="5172397at2"/>
<dbReference type="GO" id="GO:0008843">
    <property type="term" value="F:endochitinase activity"/>
    <property type="evidence" value="ECO:0007669"/>
    <property type="project" value="UniProtKB-EC"/>
</dbReference>
<feature type="compositionally biased region" description="Acidic residues" evidence="7">
    <location>
        <begin position="93"/>
        <end position="112"/>
    </location>
</feature>
<dbReference type="SUPFAM" id="SSF51055">
    <property type="entry name" value="Carbohydrate binding domain"/>
    <property type="match status" value="1"/>
</dbReference>
<evidence type="ECO:0000256" key="7">
    <source>
        <dbReference type="SAM" id="MobiDB-lite"/>
    </source>
</evidence>
<dbReference type="PROSITE" id="PS51910">
    <property type="entry name" value="GH18_2"/>
    <property type="match status" value="1"/>
</dbReference>
<dbReference type="InterPro" id="IPR017853">
    <property type="entry name" value="GH"/>
</dbReference>